<dbReference type="PANTHER" id="PTHR48053">
    <property type="entry name" value="LEUCINE RICH REPEAT FAMILY PROTEIN, EXPRESSED"/>
    <property type="match status" value="1"/>
</dbReference>
<keyword evidence="5" id="KW-0732">Signal</keyword>
<dbReference type="GO" id="GO:0005886">
    <property type="term" value="C:plasma membrane"/>
    <property type="evidence" value="ECO:0007669"/>
    <property type="project" value="UniProtKB-SubCell"/>
</dbReference>
<evidence type="ECO:0000313" key="12">
    <source>
        <dbReference type="Proteomes" id="UP000237347"/>
    </source>
</evidence>
<evidence type="ECO:0000256" key="1">
    <source>
        <dbReference type="ARBA" id="ARBA00004251"/>
    </source>
</evidence>
<reference evidence="11 12" key="1">
    <citation type="journal article" date="2018" name="Sci. Data">
        <title>The draft genome sequence of cork oak.</title>
        <authorList>
            <person name="Ramos A.M."/>
            <person name="Usie A."/>
            <person name="Barbosa P."/>
            <person name="Barros P.M."/>
            <person name="Capote T."/>
            <person name="Chaves I."/>
            <person name="Simoes F."/>
            <person name="Abreu I."/>
            <person name="Carrasquinho I."/>
            <person name="Faro C."/>
            <person name="Guimaraes J.B."/>
            <person name="Mendonca D."/>
            <person name="Nobrega F."/>
            <person name="Rodrigues L."/>
            <person name="Saibo N.J.M."/>
            <person name="Varela M.C."/>
            <person name="Egas C."/>
            <person name="Matos J."/>
            <person name="Miguel C.M."/>
            <person name="Oliveira M.M."/>
            <person name="Ricardo C.P."/>
            <person name="Goncalves S."/>
        </authorList>
    </citation>
    <scope>NUCLEOTIDE SEQUENCE [LARGE SCALE GENOMIC DNA]</scope>
    <source>
        <strain evidence="12">cv. HL8</strain>
    </source>
</reference>
<keyword evidence="6" id="KW-0677">Repeat</keyword>
<dbReference type="FunFam" id="3.80.10.10:FF:000470">
    <property type="entry name" value="LRR receptor-like serine/threonine-protein kinase RPK2"/>
    <property type="match status" value="1"/>
</dbReference>
<dbReference type="InterPro" id="IPR032675">
    <property type="entry name" value="LRR_dom_sf"/>
</dbReference>
<dbReference type="SUPFAM" id="SSF52058">
    <property type="entry name" value="L domain-like"/>
    <property type="match status" value="1"/>
</dbReference>
<keyword evidence="12" id="KW-1185">Reference proteome</keyword>
<dbReference type="GO" id="GO:0016301">
    <property type="term" value="F:kinase activity"/>
    <property type="evidence" value="ECO:0007669"/>
    <property type="project" value="UniProtKB-KW"/>
</dbReference>
<sequence>MANFFSGELPSNISGDSLGILDLSNNKITGKIPPSIGNLKSLQALFLGRNTFQGEIPSEIFDIDTLSKVNITSNNFSSEIPTSISRCTYFHPSILVKTVSPGKFQRILVG</sequence>
<keyword evidence="9 11" id="KW-0675">Receptor</keyword>
<keyword evidence="10" id="KW-0325">Glycoprotein</keyword>
<evidence type="ECO:0000256" key="4">
    <source>
        <dbReference type="ARBA" id="ARBA00022692"/>
    </source>
</evidence>
<comment type="caution">
    <text evidence="11">The sequence shown here is derived from an EMBL/GenBank/DDBJ whole genome shotgun (WGS) entry which is preliminary data.</text>
</comment>
<comment type="subcellular location">
    <subcellularLocation>
        <location evidence="1">Cell membrane</location>
        <topology evidence="1">Single-pass type I membrane protein</topology>
    </subcellularLocation>
</comment>
<evidence type="ECO:0000256" key="2">
    <source>
        <dbReference type="ARBA" id="ARBA00022475"/>
    </source>
</evidence>
<evidence type="ECO:0000256" key="3">
    <source>
        <dbReference type="ARBA" id="ARBA00022614"/>
    </source>
</evidence>
<dbReference type="Pfam" id="PF00560">
    <property type="entry name" value="LRR_1"/>
    <property type="match status" value="3"/>
</dbReference>
<evidence type="ECO:0000256" key="9">
    <source>
        <dbReference type="ARBA" id="ARBA00023170"/>
    </source>
</evidence>
<gene>
    <name evidence="11" type="primary">CLV1_0</name>
    <name evidence="11" type="ORF">CFP56_005604</name>
</gene>
<proteinExistence type="predicted"/>
<keyword evidence="7" id="KW-1133">Transmembrane helix</keyword>
<dbReference type="PROSITE" id="PS51450">
    <property type="entry name" value="LRR"/>
    <property type="match status" value="1"/>
</dbReference>
<evidence type="ECO:0000256" key="7">
    <source>
        <dbReference type="ARBA" id="ARBA00022989"/>
    </source>
</evidence>
<accession>A0AAW0LCM6</accession>
<name>A0AAW0LCM6_QUESU</name>
<evidence type="ECO:0000256" key="6">
    <source>
        <dbReference type="ARBA" id="ARBA00022737"/>
    </source>
</evidence>
<evidence type="ECO:0000256" key="10">
    <source>
        <dbReference type="ARBA" id="ARBA00023180"/>
    </source>
</evidence>
<dbReference type="Gene3D" id="3.80.10.10">
    <property type="entry name" value="Ribonuclease Inhibitor"/>
    <property type="match status" value="1"/>
</dbReference>
<keyword evidence="4" id="KW-0812">Transmembrane</keyword>
<dbReference type="EMBL" id="PKMF04000132">
    <property type="protein sequence ID" value="KAK7848031.1"/>
    <property type="molecule type" value="Genomic_DNA"/>
</dbReference>
<dbReference type="InterPro" id="IPR001611">
    <property type="entry name" value="Leu-rich_rpt"/>
</dbReference>
<evidence type="ECO:0000256" key="8">
    <source>
        <dbReference type="ARBA" id="ARBA00023136"/>
    </source>
</evidence>
<organism evidence="11 12">
    <name type="scientific">Quercus suber</name>
    <name type="common">Cork oak</name>
    <dbReference type="NCBI Taxonomy" id="58331"/>
    <lineage>
        <taxon>Eukaryota</taxon>
        <taxon>Viridiplantae</taxon>
        <taxon>Streptophyta</taxon>
        <taxon>Embryophyta</taxon>
        <taxon>Tracheophyta</taxon>
        <taxon>Spermatophyta</taxon>
        <taxon>Magnoliopsida</taxon>
        <taxon>eudicotyledons</taxon>
        <taxon>Gunneridae</taxon>
        <taxon>Pentapetalae</taxon>
        <taxon>rosids</taxon>
        <taxon>fabids</taxon>
        <taxon>Fagales</taxon>
        <taxon>Fagaceae</taxon>
        <taxon>Quercus</taxon>
    </lineage>
</organism>
<dbReference type="InterPro" id="IPR051716">
    <property type="entry name" value="Plant_RL_S/T_kinase"/>
</dbReference>
<evidence type="ECO:0000256" key="5">
    <source>
        <dbReference type="ARBA" id="ARBA00022729"/>
    </source>
</evidence>
<keyword evidence="11" id="KW-0808">Transferase</keyword>
<keyword evidence="8" id="KW-0472">Membrane</keyword>
<protein>
    <submittedName>
        <fullName evidence="11">Receptor protein kinase clavata1</fullName>
    </submittedName>
</protein>
<dbReference type="GO" id="GO:0051606">
    <property type="term" value="P:detection of stimulus"/>
    <property type="evidence" value="ECO:0007669"/>
    <property type="project" value="UniProtKB-ARBA"/>
</dbReference>
<dbReference type="Proteomes" id="UP000237347">
    <property type="component" value="Unassembled WGS sequence"/>
</dbReference>
<dbReference type="AlphaFoldDB" id="A0AAW0LCM6"/>
<keyword evidence="11" id="KW-0418">Kinase</keyword>
<dbReference type="Gramene" id="rna-CFP56_41898">
    <property type="protein sequence ID" value="cds-POF00726.1"/>
    <property type="gene ID" value="gene-CFP56_41898"/>
</dbReference>
<evidence type="ECO:0000313" key="11">
    <source>
        <dbReference type="EMBL" id="KAK7848031.1"/>
    </source>
</evidence>
<keyword evidence="3" id="KW-0433">Leucine-rich repeat</keyword>
<dbReference type="PANTHER" id="PTHR48053:SF71">
    <property type="entry name" value="LEUCINE RICH REPEAT FAMILY PROTEIN, EXPRESSED"/>
    <property type="match status" value="1"/>
</dbReference>
<keyword evidence="2" id="KW-1003">Cell membrane</keyword>